<dbReference type="Proteomes" id="UP001334248">
    <property type="component" value="Unassembled WGS sequence"/>
</dbReference>
<dbReference type="PROSITE" id="PS00028">
    <property type="entry name" value="ZINC_FINGER_C2H2_1"/>
    <property type="match status" value="1"/>
</dbReference>
<feature type="compositionally biased region" description="Polar residues" evidence="2">
    <location>
        <begin position="203"/>
        <end position="219"/>
    </location>
</feature>
<keyword evidence="1" id="KW-0863">Zinc-finger</keyword>
<dbReference type="Pfam" id="PF00096">
    <property type="entry name" value="zf-C2H2"/>
    <property type="match status" value="2"/>
</dbReference>
<gene>
    <name evidence="4" type="ORF">PMZ80_011148</name>
</gene>
<dbReference type="SMART" id="SM00355">
    <property type="entry name" value="ZnF_C2H2"/>
    <property type="match status" value="3"/>
</dbReference>
<name>A0ABR0R8Q4_9EURO</name>
<keyword evidence="1" id="KW-0862">Zinc</keyword>
<feature type="region of interest" description="Disordered" evidence="2">
    <location>
        <begin position="230"/>
        <end position="261"/>
    </location>
</feature>
<keyword evidence="5" id="KW-1185">Reference proteome</keyword>
<evidence type="ECO:0000313" key="5">
    <source>
        <dbReference type="Proteomes" id="UP001334248"/>
    </source>
</evidence>
<dbReference type="Gene3D" id="3.30.160.60">
    <property type="entry name" value="Classic Zinc Finger"/>
    <property type="match status" value="1"/>
</dbReference>
<feature type="domain" description="C2H2-type" evidence="3">
    <location>
        <begin position="267"/>
        <end position="297"/>
    </location>
</feature>
<feature type="compositionally biased region" description="Polar residues" evidence="2">
    <location>
        <begin position="304"/>
        <end position="314"/>
    </location>
</feature>
<organism evidence="4 5">
    <name type="scientific">Knufia obscura</name>
    <dbReference type="NCBI Taxonomy" id="1635080"/>
    <lineage>
        <taxon>Eukaryota</taxon>
        <taxon>Fungi</taxon>
        <taxon>Dikarya</taxon>
        <taxon>Ascomycota</taxon>
        <taxon>Pezizomycotina</taxon>
        <taxon>Eurotiomycetes</taxon>
        <taxon>Chaetothyriomycetidae</taxon>
        <taxon>Chaetothyriales</taxon>
        <taxon>Trichomeriaceae</taxon>
        <taxon>Knufia</taxon>
    </lineage>
</organism>
<evidence type="ECO:0000256" key="1">
    <source>
        <dbReference type="PROSITE-ProRule" id="PRU00042"/>
    </source>
</evidence>
<dbReference type="PANTHER" id="PTHR46179">
    <property type="entry name" value="ZINC FINGER PROTEIN"/>
    <property type="match status" value="1"/>
</dbReference>
<reference evidence="4 5" key="1">
    <citation type="journal article" date="2023" name="Res Sq">
        <title>Genomic and morphological characterization of Knufia obscura isolated from the Mars 2020 spacecraft assembly facility.</title>
        <authorList>
            <person name="Chander A.M."/>
            <person name="Teixeira M.M."/>
            <person name="Singh N.K."/>
            <person name="Williams M.P."/>
            <person name="Parker C.W."/>
            <person name="Leo P."/>
            <person name="Stajich J.E."/>
            <person name="Torok T."/>
            <person name="Tighe S."/>
            <person name="Mason C.E."/>
            <person name="Venkateswaran K."/>
        </authorList>
    </citation>
    <scope>NUCLEOTIDE SEQUENCE [LARGE SCALE GENOMIC DNA]</scope>
    <source>
        <strain evidence="4 5">CCFEE 5817</strain>
    </source>
</reference>
<evidence type="ECO:0000259" key="3">
    <source>
        <dbReference type="PROSITE" id="PS50157"/>
    </source>
</evidence>
<accession>A0ABR0R8Q4</accession>
<feature type="compositionally biased region" description="Polar residues" evidence="2">
    <location>
        <begin position="322"/>
        <end position="333"/>
    </location>
</feature>
<feature type="compositionally biased region" description="Low complexity" evidence="2">
    <location>
        <begin position="235"/>
        <end position="250"/>
    </location>
</feature>
<evidence type="ECO:0000313" key="4">
    <source>
        <dbReference type="EMBL" id="KAK5936620.1"/>
    </source>
</evidence>
<sequence>MYAGNPVFGSIDMRRIHPSGNDGASYGRSQSVATMSHHNLPTTPQTREDRYSDQRRYNSDYTTAKQQSLQDAFPDQNVQHPHRVGKINKCRLTLQEQFLKAQQLHLRTGSPKSNPHAISPFKPTSTLLGPVRQPLQQVLQPQKQETAISPKELMLDNNKIGDKQSSLFPQHSSFSKQAPKLSTFYKPPAFNRENSVQISQHNPFIGQSSSQSVPDSTPNFPAHLLSIESTNEEGPSVPSRQESPRRSQPSNEPVQRLANVSSSTGRYSCTYYGCPERFESPAKLQKHKREGHQQREPADLGPTVSPSLKSSQARPQRCDRMNPSTGRPCNSVFSRPYDLTRHEDTIHNARKQKVQCHLCTEQKTFSRIDALIRHMRVAHLDVGGVGKQKKRMQKSSYSGKIG</sequence>
<keyword evidence="1" id="KW-0479">Metal-binding</keyword>
<feature type="compositionally biased region" description="Basic and acidic residues" evidence="2">
    <location>
        <begin position="46"/>
        <end position="58"/>
    </location>
</feature>
<feature type="compositionally biased region" description="Polar residues" evidence="2">
    <location>
        <begin position="59"/>
        <end position="70"/>
    </location>
</feature>
<dbReference type="InterPro" id="IPR013087">
    <property type="entry name" value="Znf_C2H2_type"/>
</dbReference>
<dbReference type="RefSeq" id="XP_064724710.1">
    <property type="nucleotide sequence ID" value="XM_064879536.1"/>
</dbReference>
<comment type="caution">
    <text evidence="4">The sequence shown here is derived from an EMBL/GenBank/DDBJ whole genome shotgun (WGS) entry which is preliminary data.</text>
</comment>
<dbReference type="PROSITE" id="PS50157">
    <property type="entry name" value="ZINC_FINGER_C2H2_2"/>
    <property type="match status" value="1"/>
</dbReference>
<proteinExistence type="predicted"/>
<dbReference type="GeneID" id="90004597"/>
<feature type="region of interest" description="Disordered" evidence="2">
    <location>
        <begin position="1"/>
        <end position="74"/>
    </location>
</feature>
<feature type="region of interest" description="Disordered" evidence="2">
    <location>
        <begin position="203"/>
        <end position="222"/>
    </location>
</feature>
<dbReference type="PANTHER" id="PTHR46179:SF19">
    <property type="entry name" value="C2H2 FINGER DOMAIN TRANSCRIPTION FACTOR (EUROFUNG)-RELATED"/>
    <property type="match status" value="1"/>
</dbReference>
<feature type="region of interest" description="Disordered" evidence="2">
    <location>
        <begin position="282"/>
        <end position="334"/>
    </location>
</feature>
<evidence type="ECO:0000256" key="2">
    <source>
        <dbReference type="SAM" id="MobiDB-lite"/>
    </source>
</evidence>
<protein>
    <recommendedName>
        <fullName evidence="3">C2H2-type domain-containing protein</fullName>
    </recommendedName>
</protein>
<dbReference type="EMBL" id="JAVHJV010000026">
    <property type="protein sequence ID" value="KAK5936620.1"/>
    <property type="molecule type" value="Genomic_DNA"/>
</dbReference>
<dbReference type="InterPro" id="IPR051061">
    <property type="entry name" value="Zinc_finger_trans_reg"/>
</dbReference>
<feature type="compositionally biased region" description="Polar residues" evidence="2">
    <location>
        <begin position="27"/>
        <end position="45"/>
    </location>
</feature>